<evidence type="ECO:0000256" key="7">
    <source>
        <dbReference type="SAM" id="MobiDB-lite"/>
    </source>
</evidence>
<dbReference type="FunFam" id="3.30.450.20:FF:000069">
    <property type="entry name" value="Aryl hydrocarbon receptor"/>
    <property type="match status" value="1"/>
</dbReference>
<dbReference type="SMART" id="SM00091">
    <property type="entry name" value="PAS"/>
    <property type="match status" value="2"/>
</dbReference>
<accession>A0A9P0M857</accession>
<dbReference type="InterPro" id="IPR039091">
    <property type="entry name" value="AHR/AHRR"/>
</dbReference>
<feature type="compositionally biased region" description="Basic residues" evidence="7">
    <location>
        <begin position="717"/>
        <end position="727"/>
    </location>
</feature>
<dbReference type="GO" id="GO:0005634">
    <property type="term" value="C:nucleus"/>
    <property type="evidence" value="ECO:0007669"/>
    <property type="project" value="UniProtKB-SubCell"/>
</dbReference>
<feature type="domain" description="PAS" evidence="8">
    <location>
        <begin position="38"/>
        <end position="93"/>
    </location>
</feature>
<comment type="subcellular location">
    <subcellularLocation>
        <location evidence="1">Nucleus</location>
    </subcellularLocation>
</comment>
<dbReference type="GO" id="GO:0004879">
    <property type="term" value="F:nuclear receptor activity"/>
    <property type="evidence" value="ECO:0007669"/>
    <property type="project" value="TreeGrafter"/>
</dbReference>
<evidence type="ECO:0000313" key="9">
    <source>
        <dbReference type="EMBL" id="CAH2008225.1"/>
    </source>
</evidence>
<evidence type="ECO:0000313" key="10">
    <source>
        <dbReference type="Proteomes" id="UP001152888"/>
    </source>
</evidence>
<feature type="region of interest" description="Disordered" evidence="7">
    <location>
        <begin position="570"/>
        <end position="621"/>
    </location>
</feature>
<dbReference type="GO" id="GO:0034751">
    <property type="term" value="C:aryl hydrocarbon receptor complex"/>
    <property type="evidence" value="ECO:0007669"/>
    <property type="project" value="TreeGrafter"/>
</dbReference>
<evidence type="ECO:0000256" key="6">
    <source>
        <dbReference type="ARBA" id="ARBA00023242"/>
    </source>
</evidence>
<dbReference type="Pfam" id="PF08447">
    <property type="entry name" value="PAS_3"/>
    <property type="match status" value="1"/>
</dbReference>
<dbReference type="NCBIfam" id="TIGR00229">
    <property type="entry name" value="sensory_box"/>
    <property type="match status" value="1"/>
</dbReference>
<keyword evidence="10" id="KW-1185">Reference proteome</keyword>
<dbReference type="InterPro" id="IPR035965">
    <property type="entry name" value="PAS-like_dom_sf"/>
</dbReference>
<dbReference type="AlphaFoldDB" id="A0A9P0M857"/>
<dbReference type="Gene3D" id="3.30.450.20">
    <property type="entry name" value="PAS domain"/>
    <property type="match status" value="2"/>
</dbReference>
<dbReference type="EMBL" id="CAKOFQ010007791">
    <property type="protein sequence ID" value="CAH2008225.1"/>
    <property type="molecule type" value="Genomic_DNA"/>
</dbReference>
<keyword evidence="6" id="KW-0539">Nucleus</keyword>
<proteinExistence type="predicted"/>
<evidence type="ECO:0000256" key="2">
    <source>
        <dbReference type="ARBA" id="ARBA00023015"/>
    </source>
</evidence>
<reference evidence="9" key="1">
    <citation type="submission" date="2022-03" db="EMBL/GenBank/DDBJ databases">
        <authorList>
            <person name="Sayadi A."/>
        </authorList>
    </citation>
    <scope>NUCLEOTIDE SEQUENCE</scope>
</reference>
<dbReference type="Pfam" id="PF00989">
    <property type="entry name" value="PAS"/>
    <property type="match status" value="1"/>
</dbReference>
<name>A0A9P0M857_ACAOB</name>
<dbReference type="InterPro" id="IPR000014">
    <property type="entry name" value="PAS"/>
</dbReference>
<gene>
    <name evidence="9" type="ORF">ACAOBT_LOCUS30092</name>
</gene>
<dbReference type="GO" id="GO:0006805">
    <property type="term" value="P:xenobiotic metabolic process"/>
    <property type="evidence" value="ECO:0007669"/>
    <property type="project" value="InterPro"/>
</dbReference>
<dbReference type="PANTHER" id="PTHR10649:SF12">
    <property type="entry name" value="SPINELESS, ISOFORM C"/>
    <property type="match status" value="1"/>
</dbReference>
<evidence type="ECO:0000256" key="4">
    <source>
        <dbReference type="ARBA" id="ARBA00023159"/>
    </source>
</evidence>
<dbReference type="InterPro" id="IPR001610">
    <property type="entry name" value="PAC"/>
</dbReference>
<organism evidence="9 10">
    <name type="scientific">Acanthoscelides obtectus</name>
    <name type="common">Bean weevil</name>
    <name type="synonym">Bruchus obtectus</name>
    <dbReference type="NCBI Taxonomy" id="200917"/>
    <lineage>
        <taxon>Eukaryota</taxon>
        <taxon>Metazoa</taxon>
        <taxon>Ecdysozoa</taxon>
        <taxon>Arthropoda</taxon>
        <taxon>Hexapoda</taxon>
        <taxon>Insecta</taxon>
        <taxon>Pterygota</taxon>
        <taxon>Neoptera</taxon>
        <taxon>Endopterygota</taxon>
        <taxon>Coleoptera</taxon>
        <taxon>Polyphaga</taxon>
        <taxon>Cucujiformia</taxon>
        <taxon>Chrysomeloidea</taxon>
        <taxon>Chrysomelidae</taxon>
        <taxon>Bruchinae</taxon>
        <taxon>Bruchini</taxon>
        <taxon>Acanthoscelides</taxon>
    </lineage>
</organism>
<dbReference type="SMART" id="SM00086">
    <property type="entry name" value="PAC"/>
    <property type="match status" value="1"/>
</dbReference>
<dbReference type="SUPFAM" id="SSF55785">
    <property type="entry name" value="PYP-like sensor domain (PAS domain)"/>
    <property type="match status" value="2"/>
</dbReference>
<dbReference type="GO" id="GO:0000976">
    <property type="term" value="F:transcription cis-regulatory region binding"/>
    <property type="evidence" value="ECO:0007669"/>
    <property type="project" value="TreeGrafter"/>
</dbReference>
<protein>
    <recommendedName>
        <fullName evidence="8">PAS domain-containing protein</fullName>
    </recommendedName>
</protein>
<feature type="region of interest" description="Disordered" evidence="7">
    <location>
        <begin position="708"/>
        <end position="738"/>
    </location>
</feature>
<keyword evidence="5" id="KW-0804">Transcription</keyword>
<keyword evidence="4" id="KW-0010">Activator</keyword>
<feature type="domain" description="PAS" evidence="8">
    <location>
        <begin position="206"/>
        <end position="242"/>
    </location>
</feature>
<evidence type="ECO:0000259" key="8">
    <source>
        <dbReference type="PROSITE" id="PS50112"/>
    </source>
</evidence>
<evidence type="ECO:0000256" key="3">
    <source>
        <dbReference type="ARBA" id="ARBA00023125"/>
    </source>
</evidence>
<keyword evidence="2" id="KW-0805">Transcription regulation</keyword>
<dbReference type="InterPro" id="IPR013767">
    <property type="entry name" value="PAS_fold"/>
</dbReference>
<dbReference type="CDD" id="cd00130">
    <property type="entry name" value="PAS"/>
    <property type="match status" value="2"/>
</dbReference>
<comment type="caution">
    <text evidence="9">The sequence shown here is derived from an EMBL/GenBank/DDBJ whole genome shotgun (WGS) entry which is preliminary data.</text>
</comment>
<evidence type="ECO:0000256" key="1">
    <source>
        <dbReference type="ARBA" id="ARBA00004123"/>
    </source>
</evidence>
<sequence length="738" mass="81526">MFFVPVVMHKDKDDAAGIHRPRDLTAFDHTPMDGEMFLQALNGFLMILTCEGEVFFATHSIEGYLGFHQSDIVHQSVYELVHSEDREELQRQLMWNSFLPAESAGMGLQDALLPENCHLLERSFTVRFRCLLDNTSGFLRLDIRGRVKVLHGQNRKSEEPPLALFAICTPFGPPSLLEIPQKEVMFKSKHKLDLALVSMDQRGKMLLGYSDSELASMGGYDLVHYDDLAYVASAHQELLKTGASGMIAYRFQTKEGQWQWLQTSSRLVYKNSKPDFVISTHRPLMEEEGRDLLGKRTMDFKVSYLDAGLPNNYFSENELLSNTTSSAHSNISSTPTRVNRRYKTQLRDFLSTCRTKRKLATSSGQVTPPANPTIGAPSVVSPMATAAVDYITTDGCSAAAAAAAYNMYTSPYPAAADHTMGYMGHSNFQHTLYPPTATALDNRYLATTDNLFHQYRPLGTYYPDYHASATAAGYVSNGFLDASSRTYDPGATYRATVMPTVDDKIYSCQQVVENTKYPTSYVVPNSTKCLDVSWPYSVSPSSGIIQPIQVMSTPHHQIEINHKEYAKVSKHPSVDGSHHSASPTGNHLLTPKMEDIKSDGSSMGMQSSPPQGQSVTPQHFSPAAPEMPRQTVLMWGSNHMQHPSPVSSTRSPVDSVGEYAPMPHPPPTTDSCMEIAAHHQEMCKWSSEPAETTPPGGGIGKQEAVNVQSEGGAGSPHQHHTAHHNQHHNSASRVVMVL</sequence>
<dbReference type="PANTHER" id="PTHR10649">
    <property type="entry name" value="ARYL HYDROCARBON RECEPTOR"/>
    <property type="match status" value="1"/>
</dbReference>
<keyword evidence="3" id="KW-0238">DNA-binding</keyword>
<dbReference type="Proteomes" id="UP001152888">
    <property type="component" value="Unassembled WGS sequence"/>
</dbReference>
<evidence type="ECO:0000256" key="5">
    <source>
        <dbReference type="ARBA" id="ARBA00023163"/>
    </source>
</evidence>
<dbReference type="PROSITE" id="PS50112">
    <property type="entry name" value="PAS"/>
    <property type="match status" value="2"/>
</dbReference>
<dbReference type="FunFam" id="3.30.450.20:FF:000074">
    <property type="entry name" value="Aryl hydrocarbon receptor"/>
    <property type="match status" value="1"/>
</dbReference>
<dbReference type="InterPro" id="IPR013655">
    <property type="entry name" value="PAS_fold_3"/>
</dbReference>
<dbReference type="OrthoDB" id="6099906at2759"/>
<feature type="compositionally biased region" description="Polar residues" evidence="7">
    <location>
        <begin position="599"/>
        <end position="619"/>
    </location>
</feature>